<sequence length="394" mass="42065">MLLDYSSLLAAIGFSALCLALVLFSSWLSSRADSFLLTVAIAAMTIVGSVSTYGLYVSRPSHMLASLSFTFLLSGMSILFGAAGQFRVGASPLPRIGLGLLSVPMVIVLILLGYDGIGFILGNAFAAILLFLAALEYWRGRAEAPVAIASMCLIYVLAAVSFACCAAVLLVEGKWVLDAPPDNWAEMFNSIAVVAGLPGVGALALALNQTRLARSHRREAMTDPLTGLLNRRALFDAIAAEPLEGDAAVAVFDIDRFKSINDRHGHATGDRAIMAFAQAMSRYGDSADLAARMGGEEFALVLRYATAESVVARVEAIRRDFAEHMDATHGIACSVSAGIAFVRPYGHHFESTLRAADAMLYHAKRDGRDRAILARVRVVSDQMLTPPSSRPSHP</sequence>
<feature type="transmembrane region" description="Helical" evidence="3">
    <location>
        <begin position="96"/>
        <end position="114"/>
    </location>
</feature>
<evidence type="ECO:0000256" key="3">
    <source>
        <dbReference type="SAM" id="Phobius"/>
    </source>
</evidence>
<gene>
    <name evidence="5" type="ORF">DI549_08485</name>
</gene>
<protein>
    <recommendedName>
        <fullName evidence="1">diguanylate cyclase</fullName>
        <ecNumber evidence="1">2.7.7.65</ecNumber>
    </recommendedName>
</protein>
<evidence type="ECO:0000256" key="1">
    <source>
        <dbReference type="ARBA" id="ARBA00012528"/>
    </source>
</evidence>
<dbReference type="SMART" id="SM00267">
    <property type="entry name" value="GGDEF"/>
    <property type="match status" value="1"/>
</dbReference>
<feature type="transmembrane region" description="Helical" evidence="3">
    <location>
        <begin position="191"/>
        <end position="208"/>
    </location>
</feature>
<dbReference type="InterPro" id="IPR029787">
    <property type="entry name" value="Nucleotide_cyclase"/>
</dbReference>
<dbReference type="PROSITE" id="PS50887">
    <property type="entry name" value="GGDEF"/>
    <property type="match status" value="1"/>
</dbReference>
<feature type="transmembrane region" description="Helical" evidence="3">
    <location>
        <begin position="35"/>
        <end position="56"/>
    </location>
</feature>
<feature type="transmembrane region" description="Helical" evidence="3">
    <location>
        <begin position="6"/>
        <end position="28"/>
    </location>
</feature>
<evidence type="ECO:0000259" key="4">
    <source>
        <dbReference type="PROSITE" id="PS50887"/>
    </source>
</evidence>
<dbReference type="EMBL" id="QFQD01000020">
    <property type="protein sequence ID" value="PZQ83373.1"/>
    <property type="molecule type" value="Genomic_DNA"/>
</dbReference>
<dbReference type="SUPFAM" id="SSF55073">
    <property type="entry name" value="Nucleotide cyclase"/>
    <property type="match status" value="1"/>
</dbReference>
<comment type="catalytic activity">
    <reaction evidence="2">
        <text>2 GTP = 3',3'-c-di-GMP + 2 diphosphate</text>
        <dbReference type="Rhea" id="RHEA:24898"/>
        <dbReference type="ChEBI" id="CHEBI:33019"/>
        <dbReference type="ChEBI" id="CHEBI:37565"/>
        <dbReference type="ChEBI" id="CHEBI:58805"/>
        <dbReference type="EC" id="2.7.7.65"/>
    </reaction>
</comment>
<feature type="transmembrane region" description="Helical" evidence="3">
    <location>
        <begin position="145"/>
        <end position="171"/>
    </location>
</feature>
<dbReference type="NCBIfam" id="TIGR00254">
    <property type="entry name" value="GGDEF"/>
    <property type="match status" value="1"/>
</dbReference>
<dbReference type="InterPro" id="IPR043128">
    <property type="entry name" value="Rev_trsase/Diguanyl_cyclase"/>
</dbReference>
<dbReference type="PANTHER" id="PTHR45138">
    <property type="entry name" value="REGULATORY COMPONENTS OF SENSORY TRANSDUCTION SYSTEM"/>
    <property type="match status" value="1"/>
</dbReference>
<dbReference type="InterPro" id="IPR050469">
    <property type="entry name" value="Diguanylate_Cyclase"/>
</dbReference>
<reference evidence="5 6" key="1">
    <citation type="submission" date="2017-08" db="EMBL/GenBank/DDBJ databases">
        <title>Infants hospitalized years apart are colonized by the same room-sourced microbial strains.</title>
        <authorList>
            <person name="Brooks B."/>
            <person name="Olm M.R."/>
            <person name="Firek B.A."/>
            <person name="Baker R."/>
            <person name="Thomas B.C."/>
            <person name="Morowitz M.J."/>
            <person name="Banfield J.F."/>
        </authorList>
    </citation>
    <scope>NUCLEOTIDE SEQUENCE [LARGE SCALE GENOMIC DNA]</scope>
    <source>
        <strain evidence="5">S2_005_001_R2_27</strain>
    </source>
</reference>
<evidence type="ECO:0000313" key="5">
    <source>
        <dbReference type="EMBL" id="PZQ83373.1"/>
    </source>
</evidence>
<dbReference type="Pfam" id="PF00990">
    <property type="entry name" value="GGDEF"/>
    <property type="match status" value="1"/>
</dbReference>
<dbReference type="GO" id="GO:0005886">
    <property type="term" value="C:plasma membrane"/>
    <property type="evidence" value="ECO:0007669"/>
    <property type="project" value="TreeGrafter"/>
</dbReference>
<dbReference type="Proteomes" id="UP000248887">
    <property type="component" value="Unassembled WGS sequence"/>
</dbReference>
<name>A0A2W5SVG4_ANCNO</name>
<feature type="transmembrane region" description="Helical" evidence="3">
    <location>
        <begin position="62"/>
        <end position="84"/>
    </location>
</feature>
<accession>A0A2W5SVG4</accession>
<proteinExistence type="predicted"/>
<dbReference type="GO" id="GO:1902201">
    <property type="term" value="P:negative regulation of bacterial-type flagellum-dependent cell motility"/>
    <property type="evidence" value="ECO:0007669"/>
    <property type="project" value="TreeGrafter"/>
</dbReference>
<dbReference type="CDD" id="cd01949">
    <property type="entry name" value="GGDEF"/>
    <property type="match status" value="1"/>
</dbReference>
<dbReference type="GO" id="GO:0043709">
    <property type="term" value="P:cell adhesion involved in single-species biofilm formation"/>
    <property type="evidence" value="ECO:0007669"/>
    <property type="project" value="TreeGrafter"/>
</dbReference>
<comment type="caution">
    <text evidence="5">The sequence shown here is derived from an EMBL/GenBank/DDBJ whole genome shotgun (WGS) entry which is preliminary data.</text>
</comment>
<keyword evidence="3" id="KW-0812">Transmembrane</keyword>
<feature type="domain" description="GGDEF" evidence="4">
    <location>
        <begin position="245"/>
        <end position="376"/>
    </location>
</feature>
<keyword evidence="3" id="KW-0472">Membrane</keyword>
<dbReference type="PANTHER" id="PTHR45138:SF9">
    <property type="entry name" value="DIGUANYLATE CYCLASE DGCM-RELATED"/>
    <property type="match status" value="1"/>
</dbReference>
<dbReference type="AlphaFoldDB" id="A0A2W5SVG4"/>
<dbReference type="EC" id="2.7.7.65" evidence="1"/>
<dbReference type="Gene3D" id="3.30.70.270">
    <property type="match status" value="1"/>
</dbReference>
<dbReference type="InterPro" id="IPR000160">
    <property type="entry name" value="GGDEF_dom"/>
</dbReference>
<dbReference type="GO" id="GO:0052621">
    <property type="term" value="F:diguanylate cyclase activity"/>
    <property type="evidence" value="ECO:0007669"/>
    <property type="project" value="UniProtKB-EC"/>
</dbReference>
<evidence type="ECO:0000313" key="6">
    <source>
        <dbReference type="Proteomes" id="UP000248887"/>
    </source>
</evidence>
<evidence type="ECO:0000256" key="2">
    <source>
        <dbReference type="ARBA" id="ARBA00034247"/>
    </source>
</evidence>
<organism evidence="5 6">
    <name type="scientific">Ancylobacter novellus</name>
    <name type="common">Thiobacillus novellus</name>
    <dbReference type="NCBI Taxonomy" id="921"/>
    <lineage>
        <taxon>Bacteria</taxon>
        <taxon>Pseudomonadati</taxon>
        <taxon>Pseudomonadota</taxon>
        <taxon>Alphaproteobacteria</taxon>
        <taxon>Hyphomicrobiales</taxon>
        <taxon>Xanthobacteraceae</taxon>
        <taxon>Ancylobacter</taxon>
    </lineage>
</organism>
<keyword evidence="3" id="KW-1133">Transmembrane helix</keyword>